<dbReference type="SMART" id="SM00829">
    <property type="entry name" value="PKS_ER"/>
    <property type="match status" value="1"/>
</dbReference>
<feature type="domain" description="Enoyl reductase (ER)" evidence="3">
    <location>
        <begin position="5"/>
        <end position="272"/>
    </location>
</feature>
<sequence>MPRTGGPEVLEIVELPVPQPGPGELRIRVTAATVNPTDVGLREMGADLPTPWVPGMELAGVVDEVGEGVTLPLGTPVMAIVSPRRPQGGGQAELVAVPQESVAPVPEETSDVEAATLPMNGLTARLALDRLALPAGATLGVTGAAGALGGYVMQLAKVEGLRVVADAKPEDEPLVRELGADEVVPRSDDPSAAYRRAVPVGLDAVVDTALLHEEVLGAVRDGGGLVTVRGWSGPSERGIVVHPVLVREYLHEQAKLAELGALVEQGRLTLRV</sequence>
<evidence type="ECO:0000313" key="5">
    <source>
        <dbReference type="Proteomes" id="UP000800981"/>
    </source>
</evidence>
<dbReference type="CDD" id="cd05289">
    <property type="entry name" value="MDR_like_2"/>
    <property type="match status" value="1"/>
</dbReference>
<keyword evidence="5" id="KW-1185">Reference proteome</keyword>
<evidence type="ECO:0000256" key="1">
    <source>
        <dbReference type="ARBA" id="ARBA00022857"/>
    </source>
</evidence>
<dbReference type="Gene3D" id="3.90.180.10">
    <property type="entry name" value="Medium-chain alcohol dehydrogenases, catalytic domain"/>
    <property type="match status" value="1"/>
</dbReference>
<dbReference type="Gene3D" id="3.40.50.720">
    <property type="entry name" value="NAD(P)-binding Rossmann-like Domain"/>
    <property type="match status" value="1"/>
</dbReference>
<protein>
    <submittedName>
        <fullName evidence="4">NADP-dependent oxidoreductase</fullName>
    </submittedName>
</protein>
<proteinExistence type="predicted"/>
<dbReference type="InterPro" id="IPR020843">
    <property type="entry name" value="ER"/>
</dbReference>
<name>A0ABX0H0N8_9ACTN</name>
<dbReference type="InterPro" id="IPR013154">
    <property type="entry name" value="ADH-like_N"/>
</dbReference>
<accession>A0ABX0H0N8</accession>
<organism evidence="4 5">
    <name type="scientific">Motilibacter deserti</name>
    <dbReference type="NCBI Taxonomy" id="2714956"/>
    <lineage>
        <taxon>Bacteria</taxon>
        <taxon>Bacillati</taxon>
        <taxon>Actinomycetota</taxon>
        <taxon>Actinomycetes</taxon>
        <taxon>Motilibacterales</taxon>
        <taxon>Motilibacteraceae</taxon>
        <taxon>Motilibacter</taxon>
    </lineage>
</organism>
<dbReference type="PANTHER" id="PTHR48106:SF18">
    <property type="entry name" value="QUINONE OXIDOREDUCTASE PIG3"/>
    <property type="match status" value="1"/>
</dbReference>
<dbReference type="Pfam" id="PF08240">
    <property type="entry name" value="ADH_N"/>
    <property type="match status" value="1"/>
</dbReference>
<dbReference type="Pfam" id="PF00107">
    <property type="entry name" value="ADH_zinc_N"/>
    <property type="match status" value="1"/>
</dbReference>
<dbReference type="SUPFAM" id="SSF50129">
    <property type="entry name" value="GroES-like"/>
    <property type="match status" value="1"/>
</dbReference>
<evidence type="ECO:0000256" key="2">
    <source>
        <dbReference type="ARBA" id="ARBA00023002"/>
    </source>
</evidence>
<feature type="non-terminal residue" evidence="4">
    <location>
        <position position="272"/>
    </location>
</feature>
<dbReference type="InterPro" id="IPR011032">
    <property type="entry name" value="GroES-like_sf"/>
</dbReference>
<gene>
    <name evidence="4" type="ORF">G9H71_17305</name>
</gene>
<comment type="caution">
    <text evidence="4">The sequence shown here is derived from an EMBL/GenBank/DDBJ whole genome shotgun (WGS) entry which is preliminary data.</text>
</comment>
<keyword evidence="2" id="KW-0560">Oxidoreductase</keyword>
<dbReference type="PANTHER" id="PTHR48106">
    <property type="entry name" value="QUINONE OXIDOREDUCTASE PIG3-RELATED"/>
    <property type="match status" value="1"/>
</dbReference>
<keyword evidence="1" id="KW-0521">NADP</keyword>
<evidence type="ECO:0000313" key="4">
    <source>
        <dbReference type="EMBL" id="NHC15540.1"/>
    </source>
</evidence>
<dbReference type="InterPro" id="IPR036291">
    <property type="entry name" value="NAD(P)-bd_dom_sf"/>
</dbReference>
<dbReference type="EMBL" id="JAANNP010000035">
    <property type="protein sequence ID" value="NHC15540.1"/>
    <property type="molecule type" value="Genomic_DNA"/>
</dbReference>
<dbReference type="Proteomes" id="UP000800981">
    <property type="component" value="Unassembled WGS sequence"/>
</dbReference>
<dbReference type="SUPFAM" id="SSF51735">
    <property type="entry name" value="NAD(P)-binding Rossmann-fold domains"/>
    <property type="match status" value="1"/>
</dbReference>
<reference evidence="4 5" key="1">
    <citation type="submission" date="2020-03" db="EMBL/GenBank/DDBJ databases">
        <title>Two novel Motilibacter sp.</title>
        <authorList>
            <person name="Liu S."/>
        </authorList>
    </citation>
    <scope>NUCLEOTIDE SEQUENCE [LARGE SCALE GENOMIC DNA]</scope>
    <source>
        <strain evidence="4 5">E257</strain>
    </source>
</reference>
<dbReference type="InterPro" id="IPR013149">
    <property type="entry name" value="ADH-like_C"/>
</dbReference>
<evidence type="ECO:0000259" key="3">
    <source>
        <dbReference type="SMART" id="SM00829"/>
    </source>
</evidence>